<evidence type="ECO:0000256" key="7">
    <source>
        <dbReference type="PROSITE-ProRule" id="PRU10141"/>
    </source>
</evidence>
<keyword evidence="5" id="KW-0418">Kinase</keyword>
<evidence type="ECO:0000256" key="6">
    <source>
        <dbReference type="ARBA" id="ARBA00022840"/>
    </source>
</evidence>
<dbReference type="GO" id="GO:0004674">
    <property type="term" value="F:protein serine/threonine kinase activity"/>
    <property type="evidence" value="ECO:0007669"/>
    <property type="project" value="UniProtKB-KW"/>
</dbReference>
<dbReference type="Gene3D" id="3.30.200.20">
    <property type="entry name" value="Phosphorylase Kinase, domain 1"/>
    <property type="match status" value="1"/>
</dbReference>
<evidence type="ECO:0000313" key="9">
    <source>
        <dbReference type="Ensembl" id="ENSSSCP00070008742.1"/>
    </source>
</evidence>
<evidence type="ECO:0000256" key="4">
    <source>
        <dbReference type="ARBA" id="ARBA00022741"/>
    </source>
</evidence>
<name>A0A4X1T0J2_PIG</name>
<dbReference type="InterPro" id="IPR000719">
    <property type="entry name" value="Prot_kinase_dom"/>
</dbReference>
<dbReference type="PANTHER" id="PTHR24346:SF51">
    <property type="entry name" value="PAS DOMAIN-CONTAINING SERINE_THREONINE-PROTEIN KINASE"/>
    <property type="match status" value="1"/>
</dbReference>
<organism evidence="9 10">
    <name type="scientific">Sus scrofa</name>
    <name type="common">Pig</name>
    <dbReference type="NCBI Taxonomy" id="9823"/>
    <lineage>
        <taxon>Eukaryota</taxon>
        <taxon>Metazoa</taxon>
        <taxon>Chordata</taxon>
        <taxon>Craniata</taxon>
        <taxon>Vertebrata</taxon>
        <taxon>Euteleostomi</taxon>
        <taxon>Mammalia</taxon>
        <taxon>Eutheria</taxon>
        <taxon>Laurasiatheria</taxon>
        <taxon>Artiodactyla</taxon>
        <taxon>Suina</taxon>
        <taxon>Suidae</taxon>
        <taxon>Sus</taxon>
    </lineage>
</organism>
<reference evidence="9" key="2">
    <citation type="submission" date="2025-08" db="UniProtKB">
        <authorList>
            <consortium name="Ensembl"/>
        </authorList>
    </citation>
    <scope>IDENTIFICATION</scope>
</reference>
<dbReference type="AlphaFoldDB" id="A0A4X1T0J2"/>
<protein>
    <recommendedName>
        <fullName evidence="1">non-specific serine/threonine protein kinase</fullName>
        <ecNumber evidence="1">2.7.11.1</ecNumber>
    </recommendedName>
</protein>
<evidence type="ECO:0000256" key="2">
    <source>
        <dbReference type="ARBA" id="ARBA00022527"/>
    </source>
</evidence>
<dbReference type="PROSITE" id="PS50011">
    <property type="entry name" value="PROTEIN_KINASE_DOM"/>
    <property type="match status" value="1"/>
</dbReference>
<feature type="binding site" evidence="7">
    <location>
        <position position="227"/>
    </location>
    <ligand>
        <name>ATP</name>
        <dbReference type="ChEBI" id="CHEBI:30616"/>
    </ligand>
</feature>
<evidence type="ECO:0000256" key="3">
    <source>
        <dbReference type="ARBA" id="ARBA00022679"/>
    </source>
</evidence>
<evidence type="ECO:0000256" key="5">
    <source>
        <dbReference type="ARBA" id="ARBA00022777"/>
    </source>
</evidence>
<keyword evidence="4 7" id="KW-0547">Nucleotide-binding</keyword>
<evidence type="ECO:0000256" key="1">
    <source>
        <dbReference type="ARBA" id="ARBA00012513"/>
    </source>
</evidence>
<keyword evidence="6 7" id="KW-0067">ATP-binding</keyword>
<dbReference type="InterPro" id="IPR017441">
    <property type="entry name" value="Protein_kinase_ATP_BS"/>
</dbReference>
<feature type="domain" description="Protein kinase" evidence="8">
    <location>
        <begin position="194"/>
        <end position="337"/>
    </location>
</feature>
<keyword evidence="2" id="KW-0723">Serine/threonine-protein kinase</keyword>
<dbReference type="InterPro" id="IPR011009">
    <property type="entry name" value="Kinase-like_dom_sf"/>
</dbReference>
<keyword evidence="3" id="KW-0808">Transferase</keyword>
<evidence type="ECO:0000259" key="8">
    <source>
        <dbReference type="PROSITE" id="PS50011"/>
    </source>
</evidence>
<dbReference type="PANTHER" id="PTHR24346">
    <property type="entry name" value="MAP/MICROTUBULE AFFINITY-REGULATING KINASE"/>
    <property type="match status" value="1"/>
</dbReference>
<dbReference type="SUPFAM" id="SSF56112">
    <property type="entry name" value="Protein kinase-like (PK-like)"/>
    <property type="match status" value="1"/>
</dbReference>
<proteinExistence type="predicted"/>
<dbReference type="Pfam" id="PF00069">
    <property type="entry name" value="Pkinase"/>
    <property type="match status" value="1"/>
</dbReference>
<dbReference type="PROSITE" id="PS00107">
    <property type="entry name" value="PROTEIN_KINASE_ATP"/>
    <property type="match status" value="1"/>
</dbReference>
<reference evidence="9 10" key="1">
    <citation type="submission" date="2017-08" db="EMBL/GenBank/DDBJ databases">
        <title>USMARCv1.0.</title>
        <authorList>
            <person name="Hannum G.I."/>
            <person name="Koren S."/>
            <person name="Schroeder S.G."/>
            <person name="Chin S.C."/>
            <person name="Nonneman D.J."/>
            <person name="Becker S.A."/>
            <person name="Rosen B.D."/>
            <person name="Bickhart D.M."/>
            <person name="Putnam N.H."/>
            <person name="Green R.E."/>
            <person name="Tuggle C.K."/>
            <person name="Liu H."/>
            <person name="Rohrer G.A."/>
            <person name="Warr A."/>
            <person name="Hall R."/>
            <person name="Kim K."/>
            <person name="Hume D.A."/>
            <person name="Talbot R."/>
            <person name="Chow W."/>
            <person name="Howe K."/>
            <person name="Schwartz A.S."/>
            <person name="Watson M."/>
            <person name="Archibald A.L."/>
            <person name="Phillippy A.M."/>
            <person name="Smith T.P.L."/>
        </authorList>
    </citation>
    <scope>NUCLEOTIDE SEQUENCE [LARGE SCALE GENOMIC DNA]</scope>
</reference>
<evidence type="ECO:0000313" key="10">
    <source>
        <dbReference type="Proteomes" id="UP000314985"/>
    </source>
</evidence>
<dbReference type="GO" id="GO:0005524">
    <property type="term" value="F:ATP binding"/>
    <property type="evidence" value="ECO:0007669"/>
    <property type="project" value="UniProtKB-UniRule"/>
</dbReference>
<dbReference type="FunFam" id="3.30.200.20:FF:000346">
    <property type="entry name" value="PAS domain-containing serine/threonine-protein kinase"/>
    <property type="match status" value="1"/>
</dbReference>
<accession>A0A4X1T0J2</accession>
<dbReference type="Ensembl" id="ENSSSCT00070010630.1">
    <property type="protein sequence ID" value="ENSSSCP00070008742.1"/>
    <property type="gene ID" value="ENSSSCG00070005592.1"/>
</dbReference>
<sequence length="337" mass="36035">MRLRVWSLPLLSGLRIRHCRERWCRKQTWLGSGVAVAVVQAGSCSSDWTPGLGTSICRGSSPKNQKKKTKEKRARAPCAWCSAGVCAGLDRHVEPPVWAVEGGSWPGDSWAQEGGGADGASVLLSPREAHGAGAGGAPGLPAAARLLQCVSSGPQPFLCVRSQALGTKPWFEEHSRAVELEGLAACEGAYSHKYSTLSPIGSGAFGSVWTAVDKEANKEVVVKFIKKEKVLEDGWVEDPTLGRVTLEIAILSRLQHASIIRVLDVFENQGFFQLVMEKHGSGLDLFAFIDRHPNLDEPLASHVFRQVGAGAAGRVGRSAHRGRPARGAVLHTLSLGS</sequence>
<dbReference type="Proteomes" id="UP000314985">
    <property type="component" value="Chromosome 15"/>
</dbReference>
<dbReference type="EC" id="2.7.11.1" evidence="1"/>
<dbReference type="SMART" id="SM00220">
    <property type="entry name" value="S_TKc"/>
    <property type="match status" value="1"/>
</dbReference>